<comment type="caution">
    <text evidence="4">The sequence shown here is derived from an EMBL/GenBank/DDBJ whole genome shotgun (WGS) entry which is preliminary data.</text>
</comment>
<evidence type="ECO:0000313" key="5">
    <source>
        <dbReference type="EMBL" id="KPA76169.1"/>
    </source>
</evidence>
<organism evidence="4 7">
    <name type="scientific">Leptomonas pyrrhocoris</name>
    <name type="common">Firebug parasite</name>
    <dbReference type="NCBI Taxonomy" id="157538"/>
    <lineage>
        <taxon>Eukaryota</taxon>
        <taxon>Discoba</taxon>
        <taxon>Euglenozoa</taxon>
        <taxon>Kinetoplastea</taxon>
        <taxon>Metakinetoplastina</taxon>
        <taxon>Trypanosomatida</taxon>
        <taxon>Trypanosomatidae</taxon>
        <taxon>Leishmaniinae</taxon>
        <taxon>Leptomonas</taxon>
    </lineage>
</organism>
<comment type="subcellular location">
    <subcellularLocation>
        <location evidence="1">Membrane</location>
    </subcellularLocation>
</comment>
<sequence>MPSVASMDAFSQVDTDYGSAMSAYSCFEKEVITPVKLPSGKSVLDVFGLCFDDGSSLLEQYHSERKDTDQKWESWRATKDGEVFRGQRQFTCTTLVKAMMNKPYTYIEYERYALLKVGDVPTLAVQFSSQVPGVMFGDAFRVEALVTFTQSGSGGSAEVTMRVYGYVQFLRSVWVKGRILSTTMNTELPESYKAIQTS</sequence>
<dbReference type="PROSITE" id="PS51778">
    <property type="entry name" value="VAST"/>
    <property type="match status" value="1"/>
</dbReference>
<dbReference type="GeneID" id="26908214"/>
<dbReference type="EMBL" id="LGTL01000021">
    <property type="protein sequence ID" value="KPA76169.1"/>
    <property type="molecule type" value="Genomic_DNA"/>
</dbReference>
<dbReference type="EMBL" id="LGTL01000021">
    <property type="protein sequence ID" value="KPA76171.1"/>
    <property type="molecule type" value="Genomic_DNA"/>
</dbReference>
<dbReference type="VEuPathDB" id="TriTrypDB:LpyrH10_21_0670"/>
<evidence type="ECO:0000313" key="6">
    <source>
        <dbReference type="EMBL" id="KPA76171.1"/>
    </source>
</evidence>
<evidence type="ECO:0000259" key="3">
    <source>
        <dbReference type="PROSITE" id="PS51778"/>
    </source>
</evidence>
<keyword evidence="7" id="KW-1185">Reference proteome</keyword>
<dbReference type="AlphaFoldDB" id="A0A0M9FUE8"/>
<keyword evidence="2" id="KW-0472">Membrane</keyword>
<dbReference type="VEuPathDB" id="TriTrypDB:LpyrH10_21_0630"/>
<dbReference type="Proteomes" id="UP000037923">
    <property type="component" value="Unassembled WGS sequence"/>
</dbReference>
<evidence type="ECO:0000313" key="4">
    <source>
        <dbReference type="EMBL" id="KPA76167.1"/>
    </source>
</evidence>
<evidence type="ECO:0000256" key="2">
    <source>
        <dbReference type="ARBA" id="ARBA00023136"/>
    </source>
</evidence>
<accession>A0A0M9FUE8</accession>
<feature type="domain" description="VASt" evidence="3">
    <location>
        <begin position="23"/>
        <end position="198"/>
    </location>
</feature>
<proteinExistence type="predicted"/>
<dbReference type="GO" id="GO:0032934">
    <property type="term" value="F:sterol binding"/>
    <property type="evidence" value="ECO:0007669"/>
    <property type="project" value="TreeGrafter"/>
</dbReference>
<evidence type="ECO:0000256" key="1">
    <source>
        <dbReference type="ARBA" id="ARBA00004370"/>
    </source>
</evidence>
<dbReference type="PANTHER" id="PTHR23319">
    <property type="entry name" value="GRAM DOMAIN CONTAINING 1B, ISOFORM E"/>
    <property type="match status" value="1"/>
</dbReference>
<dbReference type="VEuPathDB" id="TriTrypDB:LpyrH10_21_0650"/>
<dbReference type="GO" id="GO:0005886">
    <property type="term" value="C:plasma membrane"/>
    <property type="evidence" value="ECO:0007669"/>
    <property type="project" value="TreeGrafter"/>
</dbReference>
<protein>
    <recommendedName>
        <fullName evidence="3">VASt domain-containing protein</fullName>
    </recommendedName>
</protein>
<dbReference type="OrthoDB" id="260694at2759"/>
<name>A0A0M9FUE8_LEPPY</name>
<dbReference type="RefSeq" id="XP_015654608.1">
    <property type="nucleotide sequence ID" value="XM_015806737.1"/>
</dbReference>
<evidence type="ECO:0000313" key="7">
    <source>
        <dbReference type="Proteomes" id="UP000037923"/>
    </source>
</evidence>
<dbReference type="GO" id="GO:0032366">
    <property type="term" value="P:intracellular sterol transport"/>
    <property type="evidence" value="ECO:0007669"/>
    <property type="project" value="TreeGrafter"/>
</dbReference>
<dbReference type="GeneID" id="26908216"/>
<reference evidence="4 7" key="1">
    <citation type="submission" date="2015-07" db="EMBL/GenBank/DDBJ databases">
        <title>High-quality genome of monoxenous trypanosomatid Leptomonas pyrrhocoris.</title>
        <authorList>
            <person name="Flegontov P."/>
            <person name="Butenko A."/>
            <person name="Firsov S."/>
            <person name="Vlcek C."/>
            <person name="Logacheva M.D."/>
            <person name="Field M."/>
            <person name="Filatov D."/>
            <person name="Flegontova O."/>
            <person name="Gerasimov E."/>
            <person name="Jackson A.P."/>
            <person name="Kelly S."/>
            <person name="Opperdoes F."/>
            <person name="O'Reilly A."/>
            <person name="Votypka J."/>
            <person name="Yurchenko V."/>
            <person name="Lukes J."/>
        </authorList>
    </citation>
    <scope>NUCLEOTIDE SEQUENCE [LARGE SCALE GENOMIC DNA]</scope>
    <source>
        <strain evidence="4">H10</strain>
    </source>
</reference>
<dbReference type="GeneID" id="26908212"/>
<dbReference type="GO" id="GO:0140268">
    <property type="term" value="C:endoplasmic reticulum-plasma membrane contact site"/>
    <property type="evidence" value="ECO:0007669"/>
    <property type="project" value="TreeGrafter"/>
</dbReference>
<dbReference type="EMBL" id="LGTL01000021">
    <property type="protein sequence ID" value="KPA76167.1"/>
    <property type="molecule type" value="Genomic_DNA"/>
</dbReference>
<dbReference type="GO" id="GO:0005789">
    <property type="term" value="C:endoplasmic reticulum membrane"/>
    <property type="evidence" value="ECO:0007669"/>
    <property type="project" value="TreeGrafter"/>
</dbReference>
<dbReference type="PANTHER" id="PTHR23319:SF4">
    <property type="entry name" value="GRAM DOMAIN CONTAINING 1B, ISOFORM E"/>
    <property type="match status" value="1"/>
</dbReference>
<dbReference type="Pfam" id="PF16016">
    <property type="entry name" value="VASt"/>
    <property type="match status" value="1"/>
</dbReference>
<dbReference type="RefSeq" id="XP_015654610.1">
    <property type="nucleotide sequence ID" value="XM_015806739.1"/>
</dbReference>
<dbReference type="InterPro" id="IPR031968">
    <property type="entry name" value="VASt"/>
</dbReference>
<gene>
    <name evidence="4" type="ORF">ABB37_07927</name>
    <name evidence="5" type="ORF">ABB37_07929</name>
    <name evidence="6" type="ORF">ABB37_07931</name>
</gene>
<dbReference type="GO" id="GO:0120015">
    <property type="term" value="F:sterol transfer activity"/>
    <property type="evidence" value="ECO:0007669"/>
    <property type="project" value="TreeGrafter"/>
</dbReference>
<dbReference type="InterPro" id="IPR051482">
    <property type="entry name" value="Cholesterol_transport"/>
</dbReference>
<dbReference type="RefSeq" id="XP_015654606.1">
    <property type="nucleotide sequence ID" value="XM_015806735.1"/>
</dbReference>